<evidence type="ECO:0000256" key="1">
    <source>
        <dbReference type="ARBA" id="ARBA00022729"/>
    </source>
</evidence>
<evidence type="ECO:0000256" key="2">
    <source>
        <dbReference type="SAM" id="MobiDB-lite"/>
    </source>
</evidence>
<dbReference type="Gene3D" id="2.60.40.1220">
    <property type="match status" value="2"/>
</dbReference>
<name>A0ABS3T5R2_9FLAO</name>
<feature type="non-terminal residue" evidence="3">
    <location>
        <position position="1"/>
    </location>
</feature>
<feature type="region of interest" description="Disordered" evidence="2">
    <location>
        <begin position="198"/>
        <end position="226"/>
    </location>
</feature>
<sequence>TLDPLPTQSNNGISGSWSPALDNTVSTTYTFTPNTGECAASTTLFIEVEPNVVPTFNQVPAICVGENLTELPTTSLNGIVGTWSPALNNTVTTTYTFTPDNSCATSATLEIVVNPLQFPEFDAVAPICEGDALAPLPITSNDGITGSWSPALNNLATTTYTFTPGPGQDCAQEVTLEIVVNPLIDPLFDSIDPICEGDTLDPLPTQSNNGISGSWSPALDNTVSTT</sequence>
<accession>A0ABS3T5R2</accession>
<feature type="compositionally biased region" description="Polar residues" evidence="2">
    <location>
        <begin position="204"/>
        <end position="226"/>
    </location>
</feature>
<keyword evidence="4" id="KW-1185">Reference proteome</keyword>
<comment type="caution">
    <text evidence="3">The sequence shown here is derived from an EMBL/GenBank/DDBJ whole genome shotgun (WGS) entry which is preliminary data.</text>
</comment>
<protein>
    <submittedName>
        <fullName evidence="3">Gliding motility-associated C-terminal domain-containing protein</fullName>
    </submittedName>
</protein>
<dbReference type="Proteomes" id="UP000676776">
    <property type="component" value="Unassembled WGS sequence"/>
</dbReference>
<dbReference type="InterPro" id="IPR014755">
    <property type="entry name" value="Cu-Rt/internalin_Ig-like"/>
</dbReference>
<gene>
    <name evidence="3" type="ORF">J4050_15180</name>
</gene>
<dbReference type="EMBL" id="JAGEVF010000044">
    <property type="protein sequence ID" value="MBO3118094.1"/>
    <property type="molecule type" value="Genomic_DNA"/>
</dbReference>
<keyword evidence="1" id="KW-0732">Signal</keyword>
<feature type="non-terminal residue" evidence="3">
    <location>
        <position position="226"/>
    </location>
</feature>
<proteinExistence type="predicted"/>
<evidence type="ECO:0000313" key="4">
    <source>
        <dbReference type="Proteomes" id="UP000676776"/>
    </source>
</evidence>
<organism evidence="3 4">
    <name type="scientific">Winogradskyella pelagia</name>
    <dbReference type="NCBI Taxonomy" id="2819984"/>
    <lineage>
        <taxon>Bacteria</taxon>
        <taxon>Pseudomonadati</taxon>
        <taxon>Bacteroidota</taxon>
        <taxon>Flavobacteriia</taxon>
        <taxon>Flavobacteriales</taxon>
        <taxon>Flavobacteriaceae</taxon>
        <taxon>Winogradskyella</taxon>
    </lineage>
</organism>
<reference evidence="3 4" key="1">
    <citation type="submission" date="2021-03" db="EMBL/GenBank/DDBJ databases">
        <title>Winogradskyella sp. nov., isolated from costal sediment.</title>
        <authorList>
            <person name="Gao C."/>
        </authorList>
    </citation>
    <scope>NUCLEOTIDE SEQUENCE [LARGE SCALE GENOMIC DNA]</scope>
    <source>
        <strain evidence="3 4">DF17</strain>
    </source>
</reference>
<evidence type="ECO:0000313" key="3">
    <source>
        <dbReference type="EMBL" id="MBO3118094.1"/>
    </source>
</evidence>